<evidence type="ECO:0000256" key="3">
    <source>
        <dbReference type="ARBA" id="ARBA00022723"/>
    </source>
</evidence>
<dbReference type="GO" id="GO:0008270">
    <property type="term" value="F:zinc ion binding"/>
    <property type="evidence" value="ECO:0007669"/>
    <property type="project" value="TreeGrafter"/>
</dbReference>
<comment type="cofactor">
    <cofactor evidence="1">
        <name>Zn(2+)</name>
        <dbReference type="ChEBI" id="CHEBI:29105"/>
    </cofactor>
</comment>
<dbReference type="EC" id="1.1.1.1" evidence="2"/>
<dbReference type="Gene3D" id="3.90.180.10">
    <property type="entry name" value="Medium-chain alcohol dehydrogenases, catalytic domain"/>
    <property type="match status" value="1"/>
</dbReference>
<protein>
    <recommendedName>
        <fullName evidence="2">alcohol dehydrogenase</fullName>
        <ecNumber evidence="2">1.1.1.1</ecNumber>
    </recommendedName>
</protein>
<dbReference type="GO" id="GO:0042572">
    <property type="term" value="P:retinol metabolic process"/>
    <property type="evidence" value="ECO:0007669"/>
    <property type="project" value="TreeGrafter"/>
</dbReference>
<evidence type="ECO:0000256" key="2">
    <source>
        <dbReference type="ARBA" id="ARBA00013190"/>
    </source>
</evidence>
<evidence type="ECO:0000313" key="8">
    <source>
        <dbReference type="Proteomes" id="UP000228934"/>
    </source>
</evidence>
<accession>A0A2G9RGS4</accession>
<organism evidence="7 8">
    <name type="scientific">Aquarana catesbeiana</name>
    <name type="common">American bullfrog</name>
    <name type="synonym">Rana catesbeiana</name>
    <dbReference type="NCBI Taxonomy" id="8400"/>
    <lineage>
        <taxon>Eukaryota</taxon>
        <taxon>Metazoa</taxon>
        <taxon>Chordata</taxon>
        <taxon>Craniata</taxon>
        <taxon>Vertebrata</taxon>
        <taxon>Euteleostomi</taxon>
        <taxon>Amphibia</taxon>
        <taxon>Batrachia</taxon>
        <taxon>Anura</taxon>
        <taxon>Neobatrachia</taxon>
        <taxon>Ranoidea</taxon>
        <taxon>Ranidae</taxon>
        <taxon>Aquarana</taxon>
    </lineage>
</organism>
<reference evidence="8" key="1">
    <citation type="journal article" date="2017" name="Nat. Commun.">
        <title>The North American bullfrog draft genome provides insight into hormonal regulation of long noncoding RNA.</title>
        <authorList>
            <person name="Hammond S.A."/>
            <person name="Warren R.L."/>
            <person name="Vandervalk B.P."/>
            <person name="Kucuk E."/>
            <person name="Khan H."/>
            <person name="Gibb E.A."/>
            <person name="Pandoh P."/>
            <person name="Kirk H."/>
            <person name="Zhao Y."/>
            <person name="Jones M."/>
            <person name="Mungall A.J."/>
            <person name="Coope R."/>
            <person name="Pleasance S."/>
            <person name="Moore R.A."/>
            <person name="Holt R.A."/>
            <person name="Round J.M."/>
            <person name="Ohora S."/>
            <person name="Walle B.V."/>
            <person name="Veldhoen N."/>
            <person name="Helbing C.C."/>
            <person name="Birol I."/>
        </authorList>
    </citation>
    <scope>NUCLEOTIDE SEQUENCE [LARGE SCALE GENOMIC DNA]</scope>
</reference>
<dbReference type="OrthoDB" id="417550at2759"/>
<dbReference type="InterPro" id="IPR011032">
    <property type="entry name" value="GroES-like_sf"/>
</dbReference>
<keyword evidence="4" id="KW-0862">Zinc</keyword>
<gene>
    <name evidence="7" type="ORF">AB205_0021440</name>
</gene>
<feature type="non-terminal residue" evidence="7">
    <location>
        <position position="1"/>
    </location>
</feature>
<dbReference type="Gene3D" id="3.40.50.720">
    <property type="entry name" value="NAD(P)-binding Rossmann-like Domain"/>
    <property type="match status" value="2"/>
</dbReference>
<keyword evidence="5" id="KW-0560">Oxidoreductase</keyword>
<keyword evidence="6" id="KW-0520">NAD</keyword>
<dbReference type="EMBL" id="KV940914">
    <property type="protein sequence ID" value="PIO27079.1"/>
    <property type="molecule type" value="Genomic_DNA"/>
</dbReference>
<evidence type="ECO:0000313" key="7">
    <source>
        <dbReference type="EMBL" id="PIO27079.1"/>
    </source>
</evidence>
<dbReference type="GO" id="GO:0005829">
    <property type="term" value="C:cytosol"/>
    <property type="evidence" value="ECO:0007669"/>
    <property type="project" value="TreeGrafter"/>
</dbReference>
<dbReference type="SUPFAM" id="SSF51735">
    <property type="entry name" value="NAD(P)-binding Rossmann-fold domains"/>
    <property type="match status" value="1"/>
</dbReference>
<sequence length="227" mass="25514">RKKEKNTEAIKYHQKKALFVGKKDEIKSSRSLCHSVEKAEVVKIQRVICATKMKNCQNTIHTPMEVFYFLNSIGKYNGVLLDKTSRFSCRGKSIHNFISTSTFTEYTVLDEIAVAKIHEDAPLEKVCLIGCGFSTGYGSALNTGKATVAEDVNDEAPRTLRHFRVRTLLERRIIGVDLNSDKFAKAKECGATECINPKDYNIPIHEVLAKMTDDGVVYAFESLETLQ</sequence>
<evidence type="ECO:0000256" key="1">
    <source>
        <dbReference type="ARBA" id="ARBA00001947"/>
    </source>
</evidence>
<keyword evidence="8" id="KW-1185">Reference proteome</keyword>
<proteinExistence type="predicted"/>
<dbReference type="Proteomes" id="UP000228934">
    <property type="component" value="Unassembled WGS sequence"/>
</dbReference>
<dbReference type="SUPFAM" id="SSF50129">
    <property type="entry name" value="GroES-like"/>
    <property type="match status" value="1"/>
</dbReference>
<evidence type="ECO:0000256" key="4">
    <source>
        <dbReference type="ARBA" id="ARBA00022833"/>
    </source>
</evidence>
<evidence type="ECO:0000256" key="5">
    <source>
        <dbReference type="ARBA" id="ARBA00023002"/>
    </source>
</evidence>
<dbReference type="AlphaFoldDB" id="A0A2G9RGS4"/>
<dbReference type="InterPro" id="IPR036291">
    <property type="entry name" value="NAD(P)-bd_dom_sf"/>
</dbReference>
<dbReference type="PANTHER" id="PTHR43880:SF1">
    <property type="entry name" value="ALCOHOL DEHYDROGENASE 1A"/>
    <property type="match status" value="1"/>
</dbReference>
<evidence type="ECO:0000256" key="6">
    <source>
        <dbReference type="ARBA" id="ARBA00023027"/>
    </source>
</evidence>
<name>A0A2G9RGS4_AQUCT</name>
<dbReference type="PANTHER" id="PTHR43880">
    <property type="entry name" value="ALCOHOL DEHYDROGENASE"/>
    <property type="match status" value="1"/>
</dbReference>
<keyword evidence="3" id="KW-0479">Metal-binding</keyword>
<dbReference type="GO" id="GO:0004745">
    <property type="term" value="F:all-trans-retinol dehydrogenase (NAD+) activity"/>
    <property type="evidence" value="ECO:0007669"/>
    <property type="project" value="TreeGrafter"/>
</dbReference>
<dbReference type="GO" id="GO:0042573">
    <property type="term" value="P:retinoic acid metabolic process"/>
    <property type="evidence" value="ECO:0007669"/>
    <property type="project" value="TreeGrafter"/>
</dbReference>